<dbReference type="RefSeq" id="WP_343937030.1">
    <property type="nucleotide sequence ID" value="NZ_BAAABU010000017.1"/>
</dbReference>
<dbReference type="InterPro" id="IPR001647">
    <property type="entry name" value="HTH_TetR"/>
</dbReference>
<sequence>MPKVIDHDQRRREIIEVAKRLIAEGGFEAATMRSIVTAAGFANGALKHYFAGKDEIIAATFDSVLQETAEQLSTMDVPASPLDALRGFIEAVMPLDAHRITSARVLLVLWEHSVANPDLARRYRDLLTTWRAELVARITAAWTAASRAEVEVLADEIISATIGANVASLMHPVGELVDRYHAYVESVVRRLAQVYPSR</sequence>
<dbReference type="Pfam" id="PF13977">
    <property type="entry name" value="TetR_C_6"/>
    <property type="match status" value="1"/>
</dbReference>
<evidence type="ECO:0000256" key="4">
    <source>
        <dbReference type="ARBA" id="ARBA00023163"/>
    </source>
</evidence>
<dbReference type="InterPro" id="IPR039538">
    <property type="entry name" value="BetI_C"/>
</dbReference>
<dbReference type="InterPro" id="IPR009057">
    <property type="entry name" value="Homeodomain-like_sf"/>
</dbReference>
<dbReference type="PANTHER" id="PTHR30055">
    <property type="entry name" value="HTH-TYPE TRANSCRIPTIONAL REGULATOR RUTR"/>
    <property type="match status" value="1"/>
</dbReference>
<keyword evidence="1" id="KW-0678">Repressor</keyword>
<dbReference type="Pfam" id="PF00440">
    <property type="entry name" value="TetR_N"/>
    <property type="match status" value="1"/>
</dbReference>
<gene>
    <name evidence="7" type="ORF">GCM10010492_57200</name>
</gene>
<keyword evidence="3 5" id="KW-0238">DNA-binding</keyword>
<proteinExistence type="predicted"/>
<evidence type="ECO:0000256" key="5">
    <source>
        <dbReference type="PROSITE-ProRule" id="PRU00335"/>
    </source>
</evidence>
<evidence type="ECO:0000259" key="6">
    <source>
        <dbReference type="PROSITE" id="PS50977"/>
    </source>
</evidence>
<feature type="domain" description="HTH tetR-type" evidence="6">
    <location>
        <begin position="8"/>
        <end position="68"/>
    </location>
</feature>
<dbReference type="SUPFAM" id="SSF46689">
    <property type="entry name" value="Homeodomain-like"/>
    <property type="match status" value="1"/>
</dbReference>
<evidence type="ECO:0000256" key="3">
    <source>
        <dbReference type="ARBA" id="ARBA00023125"/>
    </source>
</evidence>
<dbReference type="EMBL" id="BAAABU010000017">
    <property type="protein sequence ID" value="GAA0249677.1"/>
    <property type="molecule type" value="Genomic_DNA"/>
</dbReference>
<dbReference type="PRINTS" id="PR00455">
    <property type="entry name" value="HTHTETR"/>
</dbReference>
<dbReference type="InterPro" id="IPR050109">
    <property type="entry name" value="HTH-type_TetR-like_transc_reg"/>
</dbReference>
<protein>
    <submittedName>
        <fullName evidence="7">TetR/AcrR family transcriptional regulator</fullName>
    </submittedName>
</protein>
<dbReference type="SUPFAM" id="SSF48498">
    <property type="entry name" value="Tetracyclin repressor-like, C-terminal domain"/>
    <property type="match status" value="1"/>
</dbReference>
<keyword evidence="4" id="KW-0804">Transcription</keyword>
<dbReference type="PANTHER" id="PTHR30055:SF226">
    <property type="entry name" value="HTH-TYPE TRANSCRIPTIONAL REGULATOR PKSA"/>
    <property type="match status" value="1"/>
</dbReference>
<evidence type="ECO:0000256" key="2">
    <source>
        <dbReference type="ARBA" id="ARBA00023015"/>
    </source>
</evidence>
<feature type="DNA-binding region" description="H-T-H motif" evidence="5">
    <location>
        <begin position="31"/>
        <end position="50"/>
    </location>
</feature>
<name>A0ABP3E4R7_9PSEU</name>
<organism evidence="7 8">
    <name type="scientific">Saccharothrix mutabilis subsp. mutabilis</name>
    <dbReference type="NCBI Taxonomy" id="66855"/>
    <lineage>
        <taxon>Bacteria</taxon>
        <taxon>Bacillati</taxon>
        <taxon>Actinomycetota</taxon>
        <taxon>Actinomycetes</taxon>
        <taxon>Pseudonocardiales</taxon>
        <taxon>Pseudonocardiaceae</taxon>
        <taxon>Saccharothrix</taxon>
    </lineage>
</organism>
<dbReference type="PROSITE" id="PS50977">
    <property type="entry name" value="HTH_TETR_2"/>
    <property type="match status" value="1"/>
</dbReference>
<evidence type="ECO:0000313" key="8">
    <source>
        <dbReference type="Proteomes" id="UP001500416"/>
    </source>
</evidence>
<evidence type="ECO:0000313" key="7">
    <source>
        <dbReference type="EMBL" id="GAA0249677.1"/>
    </source>
</evidence>
<keyword evidence="2" id="KW-0805">Transcription regulation</keyword>
<evidence type="ECO:0000256" key="1">
    <source>
        <dbReference type="ARBA" id="ARBA00022491"/>
    </source>
</evidence>
<dbReference type="Gene3D" id="1.10.357.10">
    <property type="entry name" value="Tetracycline Repressor, domain 2"/>
    <property type="match status" value="1"/>
</dbReference>
<dbReference type="InterPro" id="IPR036271">
    <property type="entry name" value="Tet_transcr_reg_TetR-rel_C_sf"/>
</dbReference>
<reference evidence="8" key="1">
    <citation type="journal article" date="2019" name="Int. J. Syst. Evol. Microbiol.">
        <title>The Global Catalogue of Microorganisms (GCM) 10K type strain sequencing project: providing services to taxonomists for standard genome sequencing and annotation.</title>
        <authorList>
            <consortium name="The Broad Institute Genomics Platform"/>
            <consortium name="The Broad Institute Genome Sequencing Center for Infectious Disease"/>
            <person name="Wu L."/>
            <person name="Ma J."/>
        </authorList>
    </citation>
    <scope>NUCLEOTIDE SEQUENCE [LARGE SCALE GENOMIC DNA]</scope>
    <source>
        <strain evidence="8">JCM 3380</strain>
    </source>
</reference>
<comment type="caution">
    <text evidence="7">The sequence shown here is derived from an EMBL/GenBank/DDBJ whole genome shotgun (WGS) entry which is preliminary data.</text>
</comment>
<keyword evidence="8" id="KW-1185">Reference proteome</keyword>
<accession>A0ABP3E4R7</accession>
<dbReference type="Proteomes" id="UP001500416">
    <property type="component" value="Unassembled WGS sequence"/>
</dbReference>